<keyword evidence="2" id="KW-0812">Transmembrane</keyword>
<keyword evidence="2" id="KW-1133">Transmembrane helix</keyword>
<gene>
    <name evidence="3" type="ORF">I6H88_20545</name>
</gene>
<evidence type="ECO:0000256" key="1">
    <source>
        <dbReference type="SAM" id="Coils"/>
    </source>
</evidence>
<dbReference type="KEGG" id="egm:AYC65_09520"/>
<proteinExistence type="predicted"/>
<reference evidence="3 4" key="1">
    <citation type="submission" date="2020-12" db="EMBL/GenBank/DDBJ databases">
        <title>FDA dAtabase for Regulatory Grade micrObial Sequences (FDA-ARGOS): Supporting development and validation of Infectious Disease Dx tests.</title>
        <authorList>
            <person name="Kerrigan L."/>
            <person name="Long C."/>
            <person name="Tallon L."/>
            <person name="Sadzewicz L."/>
            <person name="Zhao X."/>
            <person name="Boylan J."/>
            <person name="Ott S."/>
            <person name="Bowen H."/>
            <person name="Vavikolanu K."/>
            <person name="Mehta A."/>
            <person name="Aluvathingal J."/>
            <person name="Nadendla S."/>
            <person name="Yan Y."/>
            <person name="Sichtig H."/>
        </authorList>
    </citation>
    <scope>NUCLEOTIDE SEQUENCE [LARGE SCALE GENOMIC DNA]</scope>
    <source>
        <strain evidence="3 4">FDAARGOS_1031</strain>
    </source>
</reference>
<dbReference type="Proteomes" id="UP000595426">
    <property type="component" value="Chromosome"/>
</dbReference>
<evidence type="ECO:0000313" key="3">
    <source>
        <dbReference type="EMBL" id="QQN58784.1"/>
    </source>
</evidence>
<evidence type="ECO:0000313" key="4">
    <source>
        <dbReference type="Proteomes" id="UP000595426"/>
    </source>
</evidence>
<name>A0A7T7UZ85_9FLAO</name>
<keyword evidence="1" id="KW-0175">Coiled coil</keyword>
<protein>
    <submittedName>
        <fullName evidence="3">Uncharacterized protein</fullName>
    </submittedName>
</protein>
<organism evidence="3 4">
    <name type="scientific">Elizabethkingia bruuniana</name>
    <dbReference type="NCBI Taxonomy" id="1756149"/>
    <lineage>
        <taxon>Bacteria</taxon>
        <taxon>Pseudomonadati</taxon>
        <taxon>Bacteroidota</taxon>
        <taxon>Flavobacteriia</taxon>
        <taxon>Flavobacteriales</taxon>
        <taxon>Weeksellaceae</taxon>
        <taxon>Elizabethkingia</taxon>
    </lineage>
</organism>
<accession>A0A7T7UZ85</accession>
<dbReference type="EMBL" id="CP067018">
    <property type="protein sequence ID" value="QQN58784.1"/>
    <property type="molecule type" value="Genomic_DNA"/>
</dbReference>
<dbReference type="OrthoDB" id="836646at2"/>
<sequence length="317" mass="34953">MSGKTIGIYNFSFYTLVFIVSILLCLSCSSVIKSSKTATLTTDYCKPNFTYQYPEIMTNTGNQEDSALIKKLPASDYALSKNIGILPLLSQYNKAKDPLKILIAKQKISDQLMITNSGLNAMAAESDCNGERIQQLSNYLGDINNKNIRKLTVGSIILGASIAVSSSLINNNNTNKAINIGGGAAGAALGLLTLNPKGRKVQMGIQRNLLRNIWNNDNSDQAFPPDIWNILNEKSFSNSGNKSMRETLKDRWLLYAFDGKPDAETLQLFFGNGGTFRADDLQTMSNMYNELQASIRSLQQNMQSLMLKINTLNTETK</sequence>
<feature type="transmembrane region" description="Helical" evidence="2">
    <location>
        <begin position="6"/>
        <end position="26"/>
    </location>
</feature>
<keyword evidence="4" id="KW-1185">Reference proteome</keyword>
<dbReference type="AlphaFoldDB" id="A0A7T7UZ85"/>
<evidence type="ECO:0000256" key="2">
    <source>
        <dbReference type="SAM" id="Phobius"/>
    </source>
</evidence>
<feature type="coiled-coil region" evidence="1">
    <location>
        <begin position="281"/>
        <end position="315"/>
    </location>
</feature>
<keyword evidence="2" id="KW-0472">Membrane</keyword>